<evidence type="ECO:0000256" key="7">
    <source>
        <dbReference type="ARBA" id="ARBA00022781"/>
    </source>
</evidence>
<comment type="subunit">
    <text evidence="3">F-type ATPases have 2 components, CF(1) - the catalytic core - and CF(0) - the membrane proton channel.</text>
</comment>
<gene>
    <name evidence="14" type="primary">ATP8</name>
</gene>
<dbReference type="Pfam" id="PF00895">
    <property type="entry name" value="ATP-synt_8"/>
    <property type="match status" value="1"/>
</dbReference>
<evidence type="ECO:0000256" key="9">
    <source>
        <dbReference type="ARBA" id="ARBA00023065"/>
    </source>
</evidence>
<sequence>MPQMSPLLWLNLSIFFITTLMLFMILNFFIKIPSKAPYADHKKHQNVMNWKW</sequence>
<dbReference type="InterPro" id="IPR001421">
    <property type="entry name" value="ATP8_metazoa"/>
</dbReference>
<accession>A0A6B9PPG6</accession>
<evidence type="ECO:0000256" key="2">
    <source>
        <dbReference type="ARBA" id="ARBA00008892"/>
    </source>
</evidence>
<proteinExistence type="inferred from homology"/>
<keyword evidence="7 12" id="KW-0375">Hydrogen ion transport</keyword>
<evidence type="ECO:0000256" key="12">
    <source>
        <dbReference type="RuleBase" id="RU003661"/>
    </source>
</evidence>
<keyword evidence="6 12" id="KW-0812">Transmembrane</keyword>
<dbReference type="GO" id="GO:0015078">
    <property type="term" value="F:proton transmembrane transporter activity"/>
    <property type="evidence" value="ECO:0007669"/>
    <property type="project" value="InterPro"/>
</dbReference>
<keyword evidence="8 13" id="KW-1133">Transmembrane helix</keyword>
<comment type="similarity">
    <text evidence="2 12">Belongs to the ATPase protein 8 family.</text>
</comment>
<evidence type="ECO:0000256" key="1">
    <source>
        <dbReference type="ARBA" id="ARBA00004304"/>
    </source>
</evidence>
<evidence type="ECO:0000256" key="4">
    <source>
        <dbReference type="ARBA" id="ARBA00022448"/>
    </source>
</evidence>
<organism evidence="14">
    <name type="scientific">Leptalpheus forceps</name>
    <dbReference type="NCBI Taxonomy" id="576216"/>
    <lineage>
        <taxon>Eukaryota</taxon>
        <taxon>Metazoa</taxon>
        <taxon>Ecdysozoa</taxon>
        <taxon>Arthropoda</taxon>
        <taxon>Crustacea</taxon>
        <taxon>Multicrustacea</taxon>
        <taxon>Malacostraca</taxon>
        <taxon>Eumalacostraca</taxon>
        <taxon>Eucarida</taxon>
        <taxon>Decapoda</taxon>
        <taxon>Pleocyemata</taxon>
        <taxon>Caridea</taxon>
        <taxon>Alpheoidea</taxon>
        <taxon>Alpheidae</taxon>
        <taxon>Leptalpheus</taxon>
    </lineage>
</organism>
<evidence type="ECO:0000256" key="5">
    <source>
        <dbReference type="ARBA" id="ARBA00022547"/>
    </source>
</evidence>
<evidence type="ECO:0000313" key="14">
    <source>
        <dbReference type="EMBL" id="QHD48036.1"/>
    </source>
</evidence>
<feature type="transmembrane region" description="Helical" evidence="13">
    <location>
        <begin position="6"/>
        <end position="30"/>
    </location>
</feature>
<evidence type="ECO:0000256" key="10">
    <source>
        <dbReference type="ARBA" id="ARBA00023128"/>
    </source>
</evidence>
<geneLocation type="mitochondrion" evidence="14"/>
<dbReference type="AlphaFoldDB" id="A0A6B9PPG6"/>
<evidence type="ECO:0000256" key="11">
    <source>
        <dbReference type="ARBA" id="ARBA00023136"/>
    </source>
</evidence>
<dbReference type="GO" id="GO:0015986">
    <property type="term" value="P:proton motive force-driven ATP synthesis"/>
    <property type="evidence" value="ECO:0007669"/>
    <property type="project" value="InterPro"/>
</dbReference>
<protein>
    <recommendedName>
        <fullName evidence="12">ATP synthase complex subunit 8</fullName>
    </recommendedName>
</protein>
<keyword evidence="11 13" id="KW-0472">Membrane</keyword>
<evidence type="ECO:0000256" key="3">
    <source>
        <dbReference type="ARBA" id="ARBA00011291"/>
    </source>
</evidence>
<evidence type="ECO:0000256" key="13">
    <source>
        <dbReference type="SAM" id="Phobius"/>
    </source>
</evidence>
<evidence type="ECO:0000256" key="8">
    <source>
        <dbReference type="ARBA" id="ARBA00022989"/>
    </source>
</evidence>
<evidence type="ECO:0000256" key="6">
    <source>
        <dbReference type="ARBA" id="ARBA00022692"/>
    </source>
</evidence>
<reference evidence="14" key="1">
    <citation type="submission" date="2019-11" db="EMBL/GenBank/DDBJ databases">
        <title>The complete mitochondrial genome of the symbiotic infaunal snapping shrimp Leptalpheus forceps (Decapoda, Alpheidae).</title>
        <authorList>
            <person name="Scioli J.A."/>
            <person name="Plouviez S."/>
            <person name="Felder D.L."/>
        </authorList>
    </citation>
    <scope>NUCLEOTIDE SEQUENCE</scope>
    <source>
        <tissue evidence="14">Abdominal</tissue>
    </source>
</reference>
<dbReference type="GO" id="GO:0031966">
    <property type="term" value="C:mitochondrial membrane"/>
    <property type="evidence" value="ECO:0007669"/>
    <property type="project" value="UniProtKB-SubCell"/>
</dbReference>
<dbReference type="GO" id="GO:0045259">
    <property type="term" value="C:proton-transporting ATP synthase complex"/>
    <property type="evidence" value="ECO:0007669"/>
    <property type="project" value="UniProtKB-KW"/>
</dbReference>
<keyword evidence="4 12" id="KW-0813">Transport</keyword>
<comment type="subcellular location">
    <subcellularLocation>
        <location evidence="1 12">Mitochondrion membrane</location>
        <topology evidence="1 12">Single-pass membrane protein</topology>
    </subcellularLocation>
</comment>
<keyword evidence="5 12" id="KW-0138">CF(0)</keyword>
<dbReference type="EMBL" id="MN732884">
    <property type="protein sequence ID" value="QHD48036.1"/>
    <property type="molecule type" value="Genomic_DNA"/>
</dbReference>
<keyword evidence="9 12" id="KW-0406">Ion transport</keyword>
<keyword evidence="10 12" id="KW-0496">Mitochondrion</keyword>
<name>A0A6B9PPG6_9EUCA</name>